<organism evidence="3 4">
    <name type="scientific">Anaeromyxobacter oryzae</name>
    <dbReference type="NCBI Taxonomy" id="2918170"/>
    <lineage>
        <taxon>Bacteria</taxon>
        <taxon>Pseudomonadati</taxon>
        <taxon>Myxococcota</taxon>
        <taxon>Myxococcia</taxon>
        <taxon>Myxococcales</taxon>
        <taxon>Cystobacterineae</taxon>
        <taxon>Anaeromyxobacteraceae</taxon>
        <taxon>Anaeromyxobacter</taxon>
    </lineage>
</organism>
<evidence type="ECO:0000313" key="4">
    <source>
        <dbReference type="Proteomes" id="UP001162891"/>
    </source>
</evidence>
<dbReference type="InterPro" id="IPR015943">
    <property type="entry name" value="WD40/YVTN_repeat-like_dom_sf"/>
</dbReference>
<dbReference type="SUPFAM" id="SSF50998">
    <property type="entry name" value="Quinoprotein alcohol dehydrogenase-like"/>
    <property type="match status" value="2"/>
</dbReference>
<feature type="domain" description="Pyrrolo-quinoline quinone repeat" evidence="2">
    <location>
        <begin position="482"/>
        <end position="598"/>
    </location>
</feature>
<evidence type="ECO:0000256" key="1">
    <source>
        <dbReference type="SAM" id="MobiDB-lite"/>
    </source>
</evidence>
<evidence type="ECO:0000259" key="2">
    <source>
        <dbReference type="Pfam" id="PF13360"/>
    </source>
</evidence>
<dbReference type="Pfam" id="PF13360">
    <property type="entry name" value="PQQ_2"/>
    <property type="match status" value="1"/>
</dbReference>
<keyword evidence="4" id="KW-1185">Reference proteome</keyword>
<dbReference type="InterPro" id="IPR011047">
    <property type="entry name" value="Quinoprotein_ADH-like_sf"/>
</dbReference>
<dbReference type="Proteomes" id="UP001162891">
    <property type="component" value="Chromosome"/>
</dbReference>
<dbReference type="RefSeq" id="WP_248356558.1">
    <property type="nucleotide sequence ID" value="NZ_AP025591.1"/>
</dbReference>
<feature type="region of interest" description="Disordered" evidence="1">
    <location>
        <begin position="348"/>
        <end position="371"/>
    </location>
</feature>
<dbReference type="EMBL" id="AP025591">
    <property type="protein sequence ID" value="BDG06492.1"/>
    <property type="molecule type" value="Genomic_DNA"/>
</dbReference>
<proteinExistence type="predicted"/>
<protein>
    <recommendedName>
        <fullName evidence="2">Pyrrolo-quinoline quinone repeat domain-containing protein</fullName>
    </recommendedName>
</protein>
<gene>
    <name evidence="3" type="ORF">AMOR_54880</name>
</gene>
<dbReference type="Gene3D" id="2.130.10.10">
    <property type="entry name" value="YVTN repeat-like/Quinoprotein amine dehydrogenase"/>
    <property type="match status" value="1"/>
</dbReference>
<feature type="region of interest" description="Disordered" evidence="1">
    <location>
        <begin position="162"/>
        <end position="181"/>
    </location>
</feature>
<name>A0ABM7X3W6_9BACT</name>
<evidence type="ECO:0000313" key="3">
    <source>
        <dbReference type="EMBL" id="BDG06492.1"/>
    </source>
</evidence>
<reference evidence="4" key="1">
    <citation type="journal article" date="2022" name="Int. J. Syst. Evol. Microbiol.">
        <title>Anaeromyxobacter oryzae sp. nov., Anaeromyxobacter diazotrophicus sp. nov. and Anaeromyxobacter paludicola sp. nov., isolated from paddy soils.</title>
        <authorList>
            <person name="Itoh H."/>
            <person name="Xu Z."/>
            <person name="Mise K."/>
            <person name="Masuda Y."/>
            <person name="Ushijima N."/>
            <person name="Hayakawa C."/>
            <person name="Shiratori Y."/>
            <person name="Senoo K."/>
        </authorList>
    </citation>
    <scope>NUCLEOTIDE SEQUENCE [LARGE SCALE GENOMIC DNA]</scope>
    <source>
        <strain evidence="4">Red232</strain>
    </source>
</reference>
<dbReference type="InterPro" id="IPR002372">
    <property type="entry name" value="PQQ_rpt_dom"/>
</dbReference>
<accession>A0ABM7X3W6</accession>
<sequence>MIRIRTGTAWRHDPRLPAMLGRVRTAGQATVRSIVDALAIEVDGVDLAAGRAEGPLLPSLEALLRAVARVIGGASHATVAFPDGGLELFVRRRGGSALLTIVSVARPSRVLARDVEVELEALSAAALDAAADFCRELAEVAPDATGGARRLRAAARDLRRVEAAPAPAPAPSGRAPRPRAGRGGPVACLFELHDDDGVLRAYPGGRADLGSLLAPGTVTLRAADGTEILTMPGFPFLALRDLTAVARDVLRALQRGEARHVATLARPGRGGPLPVALDLAGGRVSAGGVEAPCPPLDLVRAVASAALELGRAARALNPRQAENAFLVELEASAADRLALAEELAGGDRTGAAVTSARSPAPRTPSQEPLGPGRLRRLAFRRRLALDVGRPAGAGLVAVGRLVVAAGADGLAAVDLAGGTVAWRADGCDFAAALPGAVLVVRGDRLAAHALRGGRLLWSRPLPGAAPTAAIALARGPWAIAERGALTGVDPGTGRTLWRFAPPAAGALSARAFGGIAAVTADTGFLYGVDAAGRNAWRVRGPGPFLGGAAAAAGACLALAEAGAGSALLAVDPASGVRLWEAPLELLPAGPPVAWGRRVAVGGTVGGDPAVTVLERTGASAWTAAPDLDGAPRLAPIGALLAVRGASGALVALGRDGSASWSRPAAPGPPPPDAAAPVAARGLLLVSGEGVACLDAESGELLGAIPGVAPVRLFSDGALRLAAMDADGVVTVLGLATHLSVVAP</sequence>